<proteinExistence type="predicted"/>
<dbReference type="AlphaFoldDB" id="A0AAV7JI84"/>
<comment type="caution">
    <text evidence="2">The sequence shown here is derived from an EMBL/GenBank/DDBJ whole genome shotgun (WGS) entry which is preliminary data.</text>
</comment>
<dbReference type="Gene3D" id="3.40.50.10590">
    <property type="entry name" value="Zn-dependent exopeptidases"/>
    <property type="match status" value="1"/>
</dbReference>
<organism evidence="2 3">
    <name type="scientific">Oopsacas minuta</name>
    <dbReference type="NCBI Taxonomy" id="111878"/>
    <lineage>
        <taxon>Eukaryota</taxon>
        <taxon>Metazoa</taxon>
        <taxon>Porifera</taxon>
        <taxon>Hexactinellida</taxon>
        <taxon>Hexasterophora</taxon>
        <taxon>Lyssacinosida</taxon>
        <taxon>Leucopsacidae</taxon>
        <taxon>Oopsacas</taxon>
    </lineage>
</organism>
<dbReference type="EMBL" id="JAKMXF010000332">
    <property type="protein sequence ID" value="KAI6648154.1"/>
    <property type="molecule type" value="Genomic_DNA"/>
</dbReference>
<sequence length="215" mass="24509">MRSLLGPPFLNFQFSIAPSAMVVCGTIHDLSVISYQSLSPFFSTLFSQEDWVDAILTLSQCSIDYLFCKMHRILILLLPSDSSRHNSPSRPDHLTKQLSLTSQIVNTESLNILLVTNKIFTFPLSAAISKAFSLFSMKTNPKHFKEIFVDFCLTESDKEMLFEDRRSLTYLSDGIRRAQLIVDSPANMMDTDGFFRQIKQLFFGYAFPLSLSIRH</sequence>
<gene>
    <name evidence="2" type="ORF">LOD99_11963</name>
</gene>
<keyword evidence="3" id="KW-1185">Reference proteome</keyword>
<dbReference type="Pfam" id="PF18295">
    <property type="entry name" value="Pdase_M17_N2"/>
    <property type="match status" value="1"/>
</dbReference>
<name>A0AAV7JI84_9METZ</name>
<dbReference type="Proteomes" id="UP001165289">
    <property type="component" value="Unassembled WGS sequence"/>
</dbReference>
<reference evidence="2 3" key="1">
    <citation type="journal article" date="2023" name="BMC Biol.">
        <title>The compact genome of the sponge Oopsacas minuta (Hexactinellida) is lacking key metazoan core genes.</title>
        <authorList>
            <person name="Santini S."/>
            <person name="Schenkelaars Q."/>
            <person name="Jourda C."/>
            <person name="Duchesne M."/>
            <person name="Belahbib H."/>
            <person name="Rocher C."/>
            <person name="Selva M."/>
            <person name="Riesgo A."/>
            <person name="Vervoort M."/>
            <person name="Leys S.P."/>
            <person name="Kodjabachian L."/>
            <person name="Le Bivic A."/>
            <person name="Borchiellini C."/>
            <person name="Claverie J.M."/>
            <person name="Renard E."/>
        </authorList>
    </citation>
    <scope>NUCLEOTIDE SEQUENCE [LARGE SCALE GENOMIC DNA]</scope>
    <source>
        <strain evidence="2">SPO-2</strain>
    </source>
</reference>
<feature type="domain" description="Probable aminopeptidase NPEPL1 N-terminal" evidence="1">
    <location>
        <begin position="69"/>
        <end position="139"/>
    </location>
</feature>
<dbReference type="InterPro" id="IPR041417">
    <property type="entry name" value="NPEPL1_N"/>
</dbReference>
<evidence type="ECO:0000313" key="3">
    <source>
        <dbReference type="Proteomes" id="UP001165289"/>
    </source>
</evidence>
<protein>
    <recommendedName>
        <fullName evidence="1">Probable aminopeptidase NPEPL1 N-terminal domain-containing protein</fullName>
    </recommendedName>
</protein>
<evidence type="ECO:0000313" key="2">
    <source>
        <dbReference type="EMBL" id="KAI6648154.1"/>
    </source>
</evidence>
<evidence type="ECO:0000259" key="1">
    <source>
        <dbReference type="Pfam" id="PF18295"/>
    </source>
</evidence>
<accession>A0AAV7JI84</accession>